<evidence type="ECO:0000256" key="4">
    <source>
        <dbReference type="ARBA" id="ARBA00022597"/>
    </source>
</evidence>
<evidence type="ECO:0000256" key="6">
    <source>
        <dbReference type="ARBA" id="ARBA00022847"/>
    </source>
</evidence>
<feature type="transmembrane region" description="Helical" evidence="9">
    <location>
        <begin position="236"/>
        <end position="259"/>
    </location>
</feature>
<dbReference type="InterPro" id="IPR018043">
    <property type="entry name" value="Na/Gal_symport_CS"/>
</dbReference>
<dbReference type="EMBL" id="AP028127">
    <property type="protein sequence ID" value="BEH90697.1"/>
    <property type="molecule type" value="Genomic_DNA"/>
</dbReference>
<dbReference type="PROSITE" id="PS00872">
    <property type="entry name" value="NA_GALACTOSIDE_SYMP"/>
    <property type="match status" value="1"/>
</dbReference>
<dbReference type="RefSeq" id="WP_161832006.1">
    <property type="nucleotide sequence ID" value="NZ_AP028127.1"/>
</dbReference>
<keyword evidence="11" id="KW-1185">Reference proteome</keyword>
<dbReference type="PANTHER" id="PTHR11328:SF36">
    <property type="entry name" value="MELIBIOSE PERMEASE"/>
    <property type="match status" value="1"/>
</dbReference>
<organism evidence="10 11">
    <name type="scientific">Turicibacter faecis</name>
    <dbReference type="NCBI Taxonomy" id="2963365"/>
    <lineage>
        <taxon>Bacteria</taxon>
        <taxon>Bacillati</taxon>
        <taxon>Bacillota</taxon>
        <taxon>Erysipelotrichia</taxon>
        <taxon>Erysipelotrichales</taxon>
        <taxon>Turicibacteraceae</taxon>
        <taxon>Turicibacter</taxon>
    </lineage>
</organism>
<feature type="transmembrane region" description="Helical" evidence="9">
    <location>
        <begin position="179"/>
        <end position="199"/>
    </location>
</feature>
<sequence length="467" mass="51764">MKLTNSAKYAYGFGALGKDLVCGVVGVYIMFYFTDVIGLNPAFVGTLFLIARVWDTVNDPMMGMLVDNTRTKWGKFRPWILIGTLINAVVLFFLFKKPDLTGAPLYAYFSVMYILWGMTYTIMDIPYWSMIPSLTQDKEEREKISVIPRVFAAIGNLCVATFGLSMVHQLGKGNQAKGFEYLALGISIIFIITSVVMCLKVKEPSTKVAKTNASETDRVTLKQTFKIIGQNGQLKVFIVIVLCMNLMLSFLGGMALYYFKYVTQNEGMFQIYNGCAGFAEIAGLLMFPILVKRMGRKHVFRLGCVSPIVGLLVLLVCGFIAPQNTLLVAIGAFLARAGGGLIIASSTVMLADVVDYSEYKFGTRNESIIFSCQTLLVKSASALSGWLIGVGLAAFGYVANAQQTMTTMMGMRGLMFVLPAIFIALCFIVYKKYYKITGDYHEEIIKELEARQQARKQGLEVTNLSYE</sequence>
<feature type="transmembrane region" description="Helical" evidence="9">
    <location>
        <begin position="327"/>
        <end position="354"/>
    </location>
</feature>
<evidence type="ECO:0000256" key="5">
    <source>
        <dbReference type="ARBA" id="ARBA00022692"/>
    </source>
</evidence>
<name>A0ABN6ZA41_9FIRM</name>
<dbReference type="NCBIfam" id="NF007749">
    <property type="entry name" value="PRK10429.1"/>
    <property type="match status" value="1"/>
</dbReference>
<accession>A0ABN6ZA41</accession>
<evidence type="ECO:0000256" key="7">
    <source>
        <dbReference type="ARBA" id="ARBA00022989"/>
    </source>
</evidence>
<dbReference type="Gene3D" id="1.20.1250.20">
    <property type="entry name" value="MFS general substrate transporter like domains"/>
    <property type="match status" value="2"/>
</dbReference>
<feature type="transmembrane region" description="Helical" evidence="9">
    <location>
        <begin position="76"/>
        <end position="95"/>
    </location>
</feature>
<evidence type="ECO:0000256" key="1">
    <source>
        <dbReference type="ARBA" id="ARBA00004651"/>
    </source>
</evidence>
<feature type="transmembrane region" description="Helical" evidence="9">
    <location>
        <begin position="375"/>
        <end position="399"/>
    </location>
</feature>
<feature type="transmembrane region" description="Helical" evidence="9">
    <location>
        <begin position="271"/>
        <end position="291"/>
    </location>
</feature>
<feature type="transmembrane region" description="Helical" evidence="9">
    <location>
        <begin position="107"/>
        <end position="125"/>
    </location>
</feature>
<feature type="transmembrane region" description="Helical" evidence="9">
    <location>
        <begin position="411"/>
        <end position="430"/>
    </location>
</feature>
<dbReference type="PANTHER" id="PTHR11328">
    <property type="entry name" value="MAJOR FACILITATOR SUPERFAMILY DOMAIN-CONTAINING PROTEIN"/>
    <property type="match status" value="1"/>
</dbReference>
<reference evidence="10" key="1">
    <citation type="journal article" date="2024" name="Int. J. Syst. Evol. Microbiol.">
        <title>Turicibacter faecis sp. nov., isolated from faeces of heart failure mouse model.</title>
        <authorList>
            <person name="Imamura Y."/>
            <person name="Motooka D."/>
            <person name="Nakajima Y."/>
            <person name="Ito S."/>
            <person name="Kitakaze M."/>
            <person name="Iida T."/>
            <person name="Nakamura S."/>
        </authorList>
    </citation>
    <scope>NUCLEOTIDE SEQUENCE</scope>
    <source>
        <strain evidence="10">TC023</strain>
    </source>
</reference>
<dbReference type="SUPFAM" id="SSF103473">
    <property type="entry name" value="MFS general substrate transporter"/>
    <property type="match status" value="1"/>
</dbReference>
<dbReference type="Pfam" id="PF13347">
    <property type="entry name" value="MFS_2"/>
    <property type="match status" value="1"/>
</dbReference>
<dbReference type="InterPro" id="IPR001927">
    <property type="entry name" value="Na/Gal_symport"/>
</dbReference>
<feature type="transmembrane region" description="Helical" evidence="9">
    <location>
        <begin position="146"/>
        <end position="167"/>
    </location>
</feature>
<feature type="transmembrane region" description="Helical" evidence="9">
    <location>
        <begin position="298"/>
        <end position="321"/>
    </location>
</feature>
<dbReference type="NCBIfam" id="TIGR00792">
    <property type="entry name" value="gph"/>
    <property type="match status" value="1"/>
</dbReference>
<evidence type="ECO:0000256" key="3">
    <source>
        <dbReference type="ARBA" id="ARBA00022475"/>
    </source>
</evidence>
<proteinExistence type="predicted"/>
<keyword evidence="8 9" id="KW-0472">Membrane</keyword>
<dbReference type="InterPro" id="IPR036259">
    <property type="entry name" value="MFS_trans_sf"/>
</dbReference>
<comment type="subcellular location">
    <subcellularLocation>
        <location evidence="1">Cell membrane</location>
        <topology evidence="1">Multi-pass membrane protein</topology>
    </subcellularLocation>
</comment>
<dbReference type="InterPro" id="IPR039672">
    <property type="entry name" value="MFS_2"/>
</dbReference>
<keyword evidence="2" id="KW-0813">Transport</keyword>
<keyword evidence="6" id="KW-0769">Symport</keyword>
<dbReference type="Proteomes" id="UP001432099">
    <property type="component" value="Chromosome"/>
</dbReference>
<keyword evidence="4" id="KW-0762">Sugar transport</keyword>
<evidence type="ECO:0000256" key="8">
    <source>
        <dbReference type="ARBA" id="ARBA00023136"/>
    </source>
</evidence>
<keyword evidence="5 9" id="KW-0812">Transmembrane</keyword>
<keyword evidence="7 9" id="KW-1133">Transmembrane helix</keyword>
<dbReference type="CDD" id="cd17332">
    <property type="entry name" value="MFS_MelB_like"/>
    <property type="match status" value="1"/>
</dbReference>
<evidence type="ECO:0000256" key="9">
    <source>
        <dbReference type="SAM" id="Phobius"/>
    </source>
</evidence>
<evidence type="ECO:0000313" key="11">
    <source>
        <dbReference type="Proteomes" id="UP001432099"/>
    </source>
</evidence>
<gene>
    <name evidence="10" type="primary">melB_2</name>
    <name evidence="10" type="ORF">T23_07990</name>
</gene>
<evidence type="ECO:0000256" key="2">
    <source>
        <dbReference type="ARBA" id="ARBA00022448"/>
    </source>
</evidence>
<protein>
    <submittedName>
        <fullName evidence="10">Melibiose carrier protein</fullName>
    </submittedName>
</protein>
<evidence type="ECO:0000313" key="10">
    <source>
        <dbReference type="EMBL" id="BEH90697.1"/>
    </source>
</evidence>
<feature type="transmembrane region" description="Helical" evidence="9">
    <location>
        <begin position="9"/>
        <end position="31"/>
    </location>
</feature>
<feature type="transmembrane region" description="Helical" evidence="9">
    <location>
        <begin position="37"/>
        <end position="55"/>
    </location>
</feature>
<keyword evidence="3" id="KW-1003">Cell membrane</keyword>